<dbReference type="AlphaFoldDB" id="A0A8M9P5Y4"/>
<evidence type="ECO:0000259" key="3">
    <source>
        <dbReference type="Pfam" id="PF00048"/>
    </source>
</evidence>
<evidence type="ECO:0000313" key="6">
    <source>
        <dbReference type="ZFIN" id="ZDB-GENE-091204-276"/>
    </source>
</evidence>
<reference evidence="5" key="1">
    <citation type="submission" date="2025-08" db="UniProtKB">
        <authorList>
            <consortium name="RefSeq"/>
        </authorList>
    </citation>
    <scope>IDENTIFICATION</scope>
    <source>
        <strain evidence="5">Tuebingen</strain>
        <tissue evidence="5">Fibroblasts and whole tissue</tissue>
    </source>
</reference>
<dbReference type="CTD" id="563952"/>
<dbReference type="GO" id="GO:0005615">
    <property type="term" value="C:extracellular space"/>
    <property type="evidence" value="ECO:0007669"/>
    <property type="project" value="UniProtKB-KW"/>
</dbReference>
<keyword evidence="2" id="KW-0732">Signal</keyword>
<dbReference type="AGR" id="ZFIN:ZDB-GENE-091204-276"/>
<gene>
    <name evidence="5 6" type="primary">ccl34b.1</name>
    <name evidence="5" type="synonym">si:dkey-25o1.6</name>
</gene>
<organism evidence="4 5">
    <name type="scientific">Danio rerio</name>
    <name type="common">Zebrafish</name>
    <name type="synonym">Brachydanio rerio</name>
    <dbReference type="NCBI Taxonomy" id="7955"/>
    <lineage>
        <taxon>Eukaryota</taxon>
        <taxon>Metazoa</taxon>
        <taxon>Chordata</taxon>
        <taxon>Craniata</taxon>
        <taxon>Vertebrata</taxon>
        <taxon>Euteleostomi</taxon>
        <taxon>Actinopterygii</taxon>
        <taxon>Neopterygii</taxon>
        <taxon>Teleostei</taxon>
        <taxon>Ostariophysi</taxon>
        <taxon>Cypriniformes</taxon>
        <taxon>Danionidae</taxon>
        <taxon>Danioninae</taxon>
        <taxon>Danio</taxon>
    </lineage>
</organism>
<keyword evidence="4" id="KW-1185">Reference proteome</keyword>
<feature type="chain" id="PRO_5035451024" evidence="2">
    <location>
        <begin position="27"/>
        <end position="96"/>
    </location>
</feature>
<sequence length="96" mass="11076">MKTQKIFMRSLAVALTASVIWTVTVADNVESCCTPVSTPELTDPIMSVRIQFESLECETAIVFKTEERELCSDPRQLWVRRKVMQFYKNKVTKKTN</sequence>
<dbReference type="Gene3D" id="2.40.50.40">
    <property type="match status" value="1"/>
</dbReference>
<dbReference type="Pfam" id="PF00048">
    <property type="entry name" value="IL8"/>
    <property type="match status" value="1"/>
</dbReference>
<dbReference type="ZFIN" id="ZDB-GENE-091204-276">
    <property type="gene designation" value="ccl34b.1"/>
</dbReference>
<keyword evidence="1" id="KW-0202">Cytokine</keyword>
<feature type="domain" description="Chemokine interleukin-8-like" evidence="3">
    <location>
        <begin position="31"/>
        <end position="83"/>
    </location>
</feature>
<accession>A0A8M9P5Y4</accession>
<evidence type="ECO:0000256" key="2">
    <source>
        <dbReference type="SAM" id="SignalP"/>
    </source>
</evidence>
<evidence type="ECO:0000313" key="4">
    <source>
        <dbReference type="Proteomes" id="UP000000437"/>
    </source>
</evidence>
<dbReference type="GO" id="GO:0008009">
    <property type="term" value="F:chemokine activity"/>
    <property type="evidence" value="ECO:0007669"/>
    <property type="project" value="InterPro"/>
</dbReference>
<protein>
    <submittedName>
        <fullName evidence="5">Chemokine (C-C motif) ligand 34b, duplicate 1 isoform X1</fullName>
    </submittedName>
</protein>
<dbReference type="InterPro" id="IPR036048">
    <property type="entry name" value="Interleukin_8-like_sf"/>
</dbReference>
<dbReference type="GeneID" id="563952"/>
<dbReference type="GO" id="GO:0006955">
    <property type="term" value="P:immune response"/>
    <property type="evidence" value="ECO:0007669"/>
    <property type="project" value="InterPro"/>
</dbReference>
<name>A0A8M9P5Y4_DANRE</name>
<evidence type="ECO:0000313" key="5">
    <source>
        <dbReference type="RefSeq" id="XP_021325877.1"/>
    </source>
</evidence>
<feature type="signal peptide" evidence="2">
    <location>
        <begin position="1"/>
        <end position="26"/>
    </location>
</feature>
<dbReference type="RefSeq" id="XP_021325877.1">
    <property type="nucleotide sequence ID" value="XM_021470202.3"/>
</dbReference>
<proteinExistence type="predicted"/>
<dbReference type="Proteomes" id="UP000000437">
    <property type="component" value="Chromosome 24"/>
</dbReference>
<dbReference type="InterPro" id="IPR001811">
    <property type="entry name" value="Chemokine_IL8-like_dom"/>
</dbReference>
<dbReference type="SUPFAM" id="SSF54117">
    <property type="entry name" value="Interleukin 8-like chemokines"/>
    <property type="match status" value="1"/>
</dbReference>
<evidence type="ECO:0000256" key="1">
    <source>
        <dbReference type="ARBA" id="ARBA00022514"/>
    </source>
</evidence>